<dbReference type="EMBL" id="CP045871">
    <property type="protein sequence ID" value="QGG81081.1"/>
    <property type="molecule type" value="Genomic_DNA"/>
</dbReference>
<proteinExistence type="predicted"/>
<keyword evidence="2" id="KW-1185">Reference proteome</keyword>
<gene>
    <name evidence="1" type="ORF">GH975_11115</name>
</gene>
<dbReference type="InterPro" id="IPR005338">
    <property type="entry name" value="Anhydro_N_Ac-Mur_kinase"/>
</dbReference>
<keyword evidence="1" id="KW-0808">Transferase</keyword>
<keyword evidence="1" id="KW-0418">Kinase</keyword>
<dbReference type="InterPro" id="IPR043129">
    <property type="entry name" value="ATPase_NBD"/>
</dbReference>
<dbReference type="SUPFAM" id="SSF53067">
    <property type="entry name" value="Actin-like ATPase domain"/>
    <property type="match status" value="1"/>
</dbReference>
<dbReference type="Gene3D" id="3.30.420.40">
    <property type="match status" value="2"/>
</dbReference>
<evidence type="ECO:0000313" key="2">
    <source>
        <dbReference type="Proteomes" id="UP000388235"/>
    </source>
</evidence>
<reference evidence="1 2" key="1">
    <citation type="submission" date="2019-11" db="EMBL/GenBank/DDBJ databases">
        <authorList>
            <person name="Khan S.A."/>
            <person name="Jeon C.O."/>
            <person name="Chun B.H."/>
        </authorList>
    </citation>
    <scope>NUCLEOTIDE SEQUENCE [LARGE SCALE GENOMIC DNA]</scope>
    <source>
        <strain evidence="1 2">IMCC 1097</strain>
    </source>
</reference>
<evidence type="ECO:0000313" key="1">
    <source>
        <dbReference type="EMBL" id="QGG81081.1"/>
    </source>
</evidence>
<dbReference type="Pfam" id="PF03702">
    <property type="entry name" value="AnmK"/>
    <property type="match status" value="1"/>
</dbReference>
<dbReference type="PANTHER" id="PTHR30605">
    <property type="entry name" value="ANHYDRO-N-ACETYLMURAMIC ACID KINASE"/>
    <property type="match status" value="1"/>
</dbReference>
<protein>
    <submittedName>
        <fullName evidence="1">Anhydro-N-acetylmuramic acid kinase</fullName>
    </submittedName>
</protein>
<dbReference type="GO" id="GO:0005524">
    <property type="term" value="F:ATP binding"/>
    <property type="evidence" value="ECO:0007669"/>
    <property type="project" value="InterPro"/>
</dbReference>
<dbReference type="GO" id="GO:0009254">
    <property type="term" value="P:peptidoglycan turnover"/>
    <property type="evidence" value="ECO:0007669"/>
    <property type="project" value="InterPro"/>
</dbReference>
<dbReference type="GO" id="GO:0016773">
    <property type="term" value="F:phosphotransferase activity, alcohol group as acceptor"/>
    <property type="evidence" value="ECO:0007669"/>
    <property type="project" value="InterPro"/>
</dbReference>
<dbReference type="GO" id="GO:0006040">
    <property type="term" value="P:amino sugar metabolic process"/>
    <property type="evidence" value="ECO:0007669"/>
    <property type="project" value="InterPro"/>
</dbReference>
<dbReference type="KEGG" id="llp:GH975_11115"/>
<dbReference type="AlphaFoldDB" id="A0A5Q2QFD9"/>
<dbReference type="Proteomes" id="UP000388235">
    <property type="component" value="Chromosome"/>
</dbReference>
<sequence length="351" mass="37490">MTGTSLDGADLVLATFDDHPTVIAAEHHPYPDALHDQAAALADGERIDFVAIARFKVDLSEWFADLALRMIQQHGAVDGIAVQGQSLAHLPGLHAFQALQPERIAARCQTPVIAEFRNTDMALGGQGAPLSAAFHQRLFDLDGIARAVVGISGMAHLTYLGPKGELSGDEIGPGNLLMDAWAERHLNLRWDMDGAWARQGRVSTDLLRVLRAEPFFDQPSPKAAGPGLFTISWLDQTLKTLATKPSPVDVMATLLELTAWSISKHLAACPVAPTDVVLCGGGANNRALVERIGQLCSLPTRLSDELGIPVGQVGATAFAWFGHCRLARQRLDLGTITGASSAGLYGTLFEI</sequence>
<accession>A0A5Q2QFD9</accession>
<dbReference type="PANTHER" id="PTHR30605:SF0">
    <property type="entry name" value="ANHYDRO-N-ACETYLMURAMIC ACID KINASE"/>
    <property type="match status" value="1"/>
</dbReference>
<dbReference type="GO" id="GO:0016301">
    <property type="term" value="F:kinase activity"/>
    <property type="evidence" value="ECO:0007669"/>
    <property type="project" value="UniProtKB-KW"/>
</dbReference>
<name>A0A5Q2QFD9_9GAMM</name>
<dbReference type="OrthoDB" id="9763949at2"/>
<organism evidence="1 2">
    <name type="scientific">Litorivicinus lipolyticus</name>
    <dbReference type="NCBI Taxonomy" id="418701"/>
    <lineage>
        <taxon>Bacteria</taxon>
        <taxon>Pseudomonadati</taxon>
        <taxon>Pseudomonadota</taxon>
        <taxon>Gammaproteobacteria</taxon>
        <taxon>Oceanospirillales</taxon>
        <taxon>Litorivicinaceae</taxon>
        <taxon>Litorivicinus</taxon>
    </lineage>
</organism>